<dbReference type="GO" id="GO:0017080">
    <property type="term" value="F:sodium channel regulator activity"/>
    <property type="evidence" value="ECO:0007669"/>
    <property type="project" value="TreeGrafter"/>
</dbReference>
<dbReference type="GO" id="GO:0005886">
    <property type="term" value="C:plasma membrane"/>
    <property type="evidence" value="ECO:0007669"/>
    <property type="project" value="TreeGrafter"/>
</dbReference>
<dbReference type="OrthoDB" id="6349518at2759"/>
<organism evidence="2 3">
    <name type="scientific">Hyalella azteca</name>
    <name type="common">Amphipod</name>
    <dbReference type="NCBI Taxonomy" id="294128"/>
    <lineage>
        <taxon>Eukaryota</taxon>
        <taxon>Metazoa</taxon>
        <taxon>Ecdysozoa</taxon>
        <taxon>Arthropoda</taxon>
        <taxon>Crustacea</taxon>
        <taxon>Multicrustacea</taxon>
        <taxon>Malacostraca</taxon>
        <taxon>Eumalacostraca</taxon>
        <taxon>Peracarida</taxon>
        <taxon>Amphipoda</taxon>
        <taxon>Senticaudata</taxon>
        <taxon>Talitrida</taxon>
        <taxon>Talitroidea</taxon>
        <taxon>Hyalellidae</taxon>
        <taxon>Hyalella</taxon>
    </lineage>
</organism>
<accession>A0A8B7NBT3</accession>
<dbReference type="PANTHER" id="PTHR12335:SF3">
    <property type="entry name" value="IP11896P"/>
    <property type="match status" value="1"/>
</dbReference>
<gene>
    <name evidence="3" type="primary">LOC108668354</name>
</gene>
<evidence type="ECO:0000256" key="1">
    <source>
        <dbReference type="SAM" id="Phobius"/>
    </source>
</evidence>
<keyword evidence="2" id="KW-1185">Reference proteome</keyword>
<evidence type="ECO:0000313" key="2">
    <source>
        <dbReference type="Proteomes" id="UP000694843"/>
    </source>
</evidence>
<dbReference type="GeneID" id="108668354"/>
<dbReference type="PANTHER" id="PTHR12335">
    <property type="entry name" value="TIPE PROTEIN TEMPERATURE-INDUCED PARALYTIC E"/>
    <property type="match status" value="1"/>
</dbReference>
<keyword evidence="1" id="KW-0812">Transmembrane</keyword>
<dbReference type="RefSeq" id="XP_018011039.1">
    <property type="nucleotide sequence ID" value="XM_018155550.2"/>
</dbReference>
<keyword evidence="1" id="KW-1133">Transmembrane helix</keyword>
<protein>
    <submittedName>
        <fullName evidence="3">Uncharacterized protein LOC108668354 isoform X1</fullName>
    </submittedName>
</protein>
<evidence type="ECO:0000313" key="3">
    <source>
        <dbReference type="RefSeq" id="XP_018011039.1"/>
    </source>
</evidence>
<dbReference type="InterPro" id="IPR031578">
    <property type="entry name" value="TipE"/>
</dbReference>
<proteinExistence type="predicted"/>
<name>A0A8B7NBT3_HYAAZ</name>
<sequence>MTAEKKLCAGIMLCQMTAILSGVALLYLAVIVVIPSKEELELGFSTTPIMCTTVKAEDIALHEPKGDKKAECSWVTCGEWCLSDTVSPCMQIHVLARNNGSKVSFHDCVDVIQERCSGLDANLTQPWKCRKGQCKNLDGLFNCTREGNNECREITSAYECKKTVSPTSITCTDEKCEKRLHGVNLCTKGVCNEVKNVSIYWKDCDRLCTNLTMGDRNTVIFSKERLYAASCGHVNSSSAHQDNNTIELLNSNLGWKNKAKVAFIFCTYVKHQNGNKFYDLVMEDCFNGTVGDANRVQNVTDFRDLLSYHKELTSRPSELLINTEESLGIMNITKLLINPQACSNTLSSACAKFFEGHAADGLDGTTADRFPCYYTDKKHDFVIGVYNPRNTFIFLLLASVVPGGLFIFACFILFLCSKSVGVNDEGHLHLTLLKGAGNGAVNDPVQFDELL</sequence>
<reference evidence="3" key="1">
    <citation type="submission" date="2025-08" db="UniProtKB">
        <authorList>
            <consortium name="RefSeq"/>
        </authorList>
    </citation>
    <scope>IDENTIFICATION</scope>
    <source>
        <tissue evidence="3">Whole organism</tissue>
    </source>
</reference>
<keyword evidence="1" id="KW-0472">Membrane</keyword>
<dbReference type="KEGG" id="hazt:108668354"/>
<dbReference type="GO" id="GO:0002028">
    <property type="term" value="P:regulation of sodium ion transport"/>
    <property type="evidence" value="ECO:0007669"/>
    <property type="project" value="TreeGrafter"/>
</dbReference>
<feature type="transmembrane region" description="Helical" evidence="1">
    <location>
        <begin position="392"/>
        <end position="416"/>
    </location>
</feature>
<dbReference type="Proteomes" id="UP000694843">
    <property type="component" value="Unplaced"/>
</dbReference>
<feature type="transmembrane region" description="Helical" evidence="1">
    <location>
        <begin position="7"/>
        <end position="34"/>
    </location>
</feature>
<dbReference type="AlphaFoldDB" id="A0A8B7NBT3"/>